<dbReference type="InterPro" id="IPR013216">
    <property type="entry name" value="Methyltransf_11"/>
</dbReference>
<dbReference type="InterPro" id="IPR029063">
    <property type="entry name" value="SAM-dependent_MTases_sf"/>
</dbReference>
<accession>A0A6C0F170</accession>
<feature type="transmembrane region" description="Helical" evidence="1">
    <location>
        <begin position="6"/>
        <end position="25"/>
    </location>
</feature>
<dbReference type="EMBL" id="MN739013">
    <property type="protein sequence ID" value="QHT35138.1"/>
    <property type="molecule type" value="Genomic_DNA"/>
</dbReference>
<evidence type="ECO:0000256" key="1">
    <source>
        <dbReference type="SAM" id="Phobius"/>
    </source>
</evidence>
<dbReference type="Gene3D" id="3.40.50.150">
    <property type="entry name" value="Vaccinia Virus protein VP39"/>
    <property type="match status" value="1"/>
</dbReference>
<dbReference type="CDD" id="cd02440">
    <property type="entry name" value="AdoMet_MTases"/>
    <property type="match status" value="1"/>
</dbReference>
<keyword evidence="1" id="KW-0472">Membrane</keyword>
<organism evidence="3">
    <name type="scientific">viral metagenome</name>
    <dbReference type="NCBI Taxonomy" id="1070528"/>
    <lineage>
        <taxon>unclassified sequences</taxon>
        <taxon>metagenomes</taxon>
        <taxon>organismal metagenomes</taxon>
    </lineage>
</organism>
<proteinExistence type="predicted"/>
<protein>
    <recommendedName>
        <fullName evidence="2">Methyltransferase type 11 domain-containing protein</fullName>
    </recommendedName>
</protein>
<feature type="domain" description="Methyltransferase type 11" evidence="2">
    <location>
        <begin position="91"/>
        <end position="184"/>
    </location>
</feature>
<dbReference type="PANTHER" id="PTHR43861">
    <property type="entry name" value="TRANS-ACONITATE 2-METHYLTRANSFERASE-RELATED"/>
    <property type="match status" value="1"/>
</dbReference>
<dbReference type="AlphaFoldDB" id="A0A6C0F170"/>
<keyword evidence="1" id="KW-0812">Transmembrane</keyword>
<dbReference type="GO" id="GO:0008757">
    <property type="term" value="F:S-adenosylmethionine-dependent methyltransferase activity"/>
    <property type="evidence" value="ECO:0007669"/>
    <property type="project" value="InterPro"/>
</dbReference>
<sequence>MELFKNAYFIILVVLLITITIIQLARRNDIHMYHEGFEQQAPFVLKNDKDVYDSFYAIVYDELNKTGERTAFECNKIIELTKPSTNNSVFLDVGSGTGHLVNSLTNLGYQAHGLDLSKDMIEYSQKKFPDIQTKCGDTCDPLVYDRLVFTHITCTNYTIYHLKDKNIFFRNCYHWLMPNGFLIVHLVDKDKYNPLAPIADKISLKNANLYNSSRKTDATIEFKDFEYATSHDVKPHNHVIVKETFTDSVTKHVRQNELTLYMENKEDIVKMAQNNGFLAHALINLPNDDYQYIYVFERLL</sequence>
<dbReference type="Pfam" id="PF08241">
    <property type="entry name" value="Methyltransf_11"/>
    <property type="match status" value="1"/>
</dbReference>
<keyword evidence="1" id="KW-1133">Transmembrane helix</keyword>
<evidence type="ECO:0000313" key="3">
    <source>
        <dbReference type="EMBL" id="QHT35138.1"/>
    </source>
</evidence>
<dbReference type="SUPFAM" id="SSF53335">
    <property type="entry name" value="S-adenosyl-L-methionine-dependent methyltransferases"/>
    <property type="match status" value="1"/>
</dbReference>
<name>A0A6C0F170_9ZZZZ</name>
<reference evidence="3" key="1">
    <citation type="journal article" date="2020" name="Nature">
        <title>Giant virus diversity and host interactions through global metagenomics.</title>
        <authorList>
            <person name="Schulz F."/>
            <person name="Roux S."/>
            <person name="Paez-Espino D."/>
            <person name="Jungbluth S."/>
            <person name="Walsh D.A."/>
            <person name="Denef V.J."/>
            <person name="McMahon K.D."/>
            <person name="Konstantinidis K.T."/>
            <person name="Eloe-Fadrosh E.A."/>
            <person name="Kyrpides N.C."/>
            <person name="Woyke T."/>
        </authorList>
    </citation>
    <scope>NUCLEOTIDE SEQUENCE</scope>
    <source>
        <strain evidence="3">GVMAG-M-3300009180-1</strain>
    </source>
</reference>
<evidence type="ECO:0000259" key="2">
    <source>
        <dbReference type="Pfam" id="PF08241"/>
    </source>
</evidence>